<sequence>MEEYENRRVEAEERAHVDLVDIKKVLEVRLPVVEKVGGTRATGQGRRRAVGADGGAHGGTPGAAARTAARSGWRRGGGEGGGSAVCRRRGSGSCFVHILMLDLIISYGVFGQRNADFEVAAVAATKTVDDESVESFVGAGKRLDAVEWSWLRLHARAGCLDEELRHESLPTSRSSSEKGVTPWRAVRSSAWCATPPSRTVVLVHADAFPVPSRAAVPPFPFPVTVATAGNLRANPVSYAVELVRAPKGGVGAIPGVASFLIPYRFGDGPELRRRRPPSATKRARGRRREMR</sequence>
<dbReference type="HOGENOM" id="CLU_957742_0_0_1"/>
<name>A0A0E0MY41_ORYRU</name>
<dbReference type="AlphaFoldDB" id="A0A0E0MY41"/>
<dbReference type="EnsemblPlants" id="ORUFI01G22210.1">
    <property type="protein sequence ID" value="ORUFI01G22210.1"/>
    <property type="gene ID" value="ORUFI01G22210"/>
</dbReference>
<feature type="compositionally biased region" description="Low complexity" evidence="1">
    <location>
        <begin position="62"/>
        <end position="71"/>
    </location>
</feature>
<reference evidence="2" key="2">
    <citation type="submission" date="2015-06" db="UniProtKB">
        <authorList>
            <consortium name="EnsemblPlants"/>
        </authorList>
    </citation>
    <scope>IDENTIFICATION</scope>
</reference>
<evidence type="ECO:0000313" key="3">
    <source>
        <dbReference type="Proteomes" id="UP000008022"/>
    </source>
</evidence>
<feature type="compositionally biased region" description="Gly residues" evidence="1">
    <location>
        <begin position="52"/>
        <end position="61"/>
    </location>
</feature>
<feature type="region of interest" description="Disordered" evidence="1">
    <location>
        <begin position="270"/>
        <end position="291"/>
    </location>
</feature>
<feature type="region of interest" description="Disordered" evidence="1">
    <location>
        <begin position="40"/>
        <end position="83"/>
    </location>
</feature>
<evidence type="ECO:0000256" key="1">
    <source>
        <dbReference type="SAM" id="MobiDB-lite"/>
    </source>
</evidence>
<dbReference type="Proteomes" id="UP000008022">
    <property type="component" value="Unassembled WGS sequence"/>
</dbReference>
<organism evidence="2 3">
    <name type="scientific">Oryza rufipogon</name>
    <name type="common">Brownbeard rice</name>
    <name type="synonym">Asian wild rice</name>
    <dbReference type="NCBI Taxonomy" id="4529"/>
    <lineage>
        <taxon>Eukaryota</taxon>
        <taxon>Viridiplantae</taxon>
        <taxon>Streptophyta</taxon>
        <taxon>Embryophyta</taxon>
        <taxon>Tracheophyta</taxon>
        <taxon>Spermatophyta</taxon>
        <taxon>Magnoliopsida</taxon>
        <taxon>Liliopsida</taxon>
        <taxon>Poales</taxon>
        <taxon>Poaceae</taxon>
        <taxon>BOP clade</taxon>
        <taxon>Oryzoideae</taxon>
        <taxon>Oryzeae</taxon>
        <taxon>Oryzinae</taxon>
        <taxon>Oryza</taxon>
    </lineage>
</organism>
<dbReference type="Gramene" id="ORUFI01G22210.1">
    <property type="protein sequence ID" value="ORUFI01G22210.1"/>
    <property type="gene ID" value="ORUFI01G22210"/>
</dbReference>
<protein>
    <submittedName>
        <fullName evidence="2">Uncharacterized protein</fullName>
    </submittedName>
</protein>
<proteinExistence type="predicted"/>
<reference evidence="3" key="1">
    <citation type="submission" date="2013-06" db="EMBL/GenBank/DDBJ databases">
        <authorList>
            <person name="Zhao Q."/>
        </authorList>
    </citation>
    <scope>NUCLEOTIDE SEQUENCE</scope>
    <source>
        <strain evidence="3">cv. W1943</strain>
    </source>
</reference>
<evidence type="ECO:0000313" key="2">
    <source>
        <dbReference type="EnsemblPlants" id="ORUFI01G22210.1"/>
    </source>
</evidence>
<feature type="compositionally biased region" description="Basic residues" evidence="1">
    <location>
        <begin position="272"/>
        <end position="291"/>
    </location>
</feature>
<accession>A0A0E0MY41</accession>
<keyword evidence="3" id="KW-1185">Reference proteome</keyword>
<feature type="compositionally biased region" description="Gly residues" evidence="1">
    <location>
        <begin position="74"/>
        <end position="83"/>
    </location>
</feature>